<gene>
    <name evidence="6" type="ORF">BN000_03042</name>
</gene>
<evidence type="ECO:0000256" key="2">
    <source>
        <dbReference type="ARBA" id="ARBA00023239"/>
    </source>
</evidence>
<proteinExistence type="predicted"/>
<evidence type="ECO:0000256" key="3">
    <source>
        <dbReference type="ARBA" id="ARBA00044877"/>
    </source>
</evidence>
<comment type="catalytic activity">
    <reaction evidence="3">
        <text>an aliphatic primary amide = an aliphatic nitrile + H2O</text>
        <dbReference type="Rhea" id="RHEA:12673"/>
        <dbReference type="ChEBI" id="CHEBI:15377"/>
        <dbReference type="ChEBI" id="CHEBI:65285"/>
        <dbReference type="ChEBI" id="CHEBI:80291"/>
        <dbReference type="EC" id="4.2.1.84"/>
    </reaction>
</comment>
<protein>
    <recommendedName>
        <fullName evidence="1">nitrile hydratase</fullName>
        <ecNumber evidence="1">4.2.1.84</ecNumber>
    </recommendedName>
</protein>
<feature type="domain" description="Nitrile hydratase beta subunit-like N-terminal" evidence="5">
    <location>
        <begin position="49"/>
        <end position="153"/>
    </location>
</feature>
<dbReference type="Gene3D" id="2.30.30.50">
    <property type="match status" value="1"/>
</dbReference>
<dbReference type="Gene3D" id="1.10.472.20">
    <property type="entry name" value="Nitrile hydratase, beta subunit"/>
    <property type="match status" value="1"/>
</dbReference>
<dbReference type="Pfam" id="PF02211">
    <property type="entry name" value="NHase_beta_C"/>
    <property type="match status" value="1"/>
</dbReference>
<evidence type="ECO:0000313" key="6">
    <source>
        <dbReference type="EMBL" id="CQD14777.1"/>
    </source>
</evidence>
<dbReference type="InterPro" id="IPR008990">
    <property type="entry name" value="Elect_transpt_acc-like_dom_sf"/>
</dbReference>
<dbReference type="InterPro" id="IPR024690">
    <property type="entry name" value="CN_hydtase_beta_dom_C"/>
</dbReference>
<dbReference type="InterPro" id="IPR042262">
    <property type="entry name" value="CN_hydtase_beta_C"/>
</dbReference>
<dbReference type="Proteomes" id="UP000199601">
    <property type="component" value="Unassembled WGS sequence"/>
</dbReference>
<organism evidence="6 7">
    <name type="scientific">Mycobacterium europaeum</name>
    <dbReference type="NCBI Taxonomy" id="761804"/>
    <lineage>
        <taxon>Bacteria</taxon>
        <taxon>Bacillati</taxon>
        <taxon>Actinomycetota</taxon>
        <taxon>Actinomycetes</taxon>
        <taxon>Mycobacteriales</taxon>
        <taxon>Mycobacteriaceae</taxon>
        <taxon>Mycobacterium</taxon>
        <taxon>Mycobacterium simiae complex</taxon>
    </lineage>
</organism>
<keyword evidence="7" id="KW-1185">Reference proteome</keyword>
<evidence type="ECO:0000313" key="7">
    <source>
        <dbReference type="Proteomes" id="UP000199601"/>
    </source>
</evidence>
<dbReference type="InterPro" id="IPR049054">
    <property type="entry name" value="CN_hydtase_beta-like_N"/>
</dbReference>
<dbReference type="GO" id="GO:0018822">
    <property type="term" value="F:nitrile hydratase activity"/>
    <property type="evidence" value="ECO:0007669"/>
    <property type="project" value="UniProtKB-EC"/>
</dbReference>
<name>A0A0U1DEN7_9MYCO</name>
<dbReference type="Pfam" id="PF21006">
    <property type="entry name" value="NHase_beta_N"/>
    <property type="match status" value="1"/>
</dbReference>
<keyword evidence="2" id="KW-0456">Lyase</keyword>
<evidence type="ECO:0000259" key="5">
    <source>
        <dbReference type="Pfam" id="PF21006"/>
    </source>
</evidence>
<evidence type="ECO:0000256" key="1">
    <source>
        <dbReference type="ARBA" id="ARBA00013079"/>
    </source>
</evidence>
<reference evidence="7" key="1">
    <citation type="submission" date="2015-03" db="EMBL/GenBank/DDBJ databases">
        <authorList>
            <person name="Urmite Genomes"/>
        </authorList>
    </citation>
    <scope>NUCLEOTIDE SEQUENCE [LARGE SCALE GENOMIC DNA]</scope>
    <source>
        <strain evidence="7">CSUR P1344</strain>
    </source>
</reference>
<dbReference type="AlphaFoldDB" id="A0A0U1DEN7"/>
<dbReference type="EC" id="4.2.1.84" evidence="1"/>
<evidence type="ECO:0000259" key="4">
    <source>
        <dbReference type="Pfam" id="PF02211"/>
    </source>
</evidence>
<sequence length="284" mass="32441">MHSRFYFEVAIVANSVMGDLVSQLRVAFHRLQDWAYPDEIHHDRFRAFMKTPHDVGGEPDAPAVFEEKEEEQWELNTFVTCEVLGWRGIWTSEERRRLGNVDVGRMLYQGFPYYGRWVLAVARCLVDKRHITLGELIDRAAEVRGRAVAGATPLEPEPRTVGDAAAVPRNRHHVEAVGKGDPQCFDGLAGDARFAVGDAVVVRELPTIFYTRTQEYLRGKPGTVVRVSYESLASEDEAFDREDQRPEWFYIVRFKMTDLWAPYAGPPNDTLQAEISERWLQPAS</sequence>
<accession>A0A0U1DEN7</accession>
<dbReference type="SUPFAM" id="SSF50090">
    <property type="entry name" value="Electron transport accessory proteins"/>
    <property type="match status" value="1"/>
</dbReference>
<dbReference type="EMBL" id="CTEC01000002">
    <property type="protein sequence ID" value="CQD14777.1"/>
    <property type="molecule type" value="Genomic_DNA"/>
</dbReference>
<feature type="domain" description="Nitrile hydratase beta subunit" evidence="4">
    <location>
        <begin position="191"/>
        <end position="281"/>
    </location>
</feature>